<evidence type="ECO:0000256" key="1">
    <source>
        <dbReference type="ARBA" id="ARBA00022737"/>
    </source>
</evidence>
<protein>
    <submittedName>
        <fullName evidence="7">Ankyrin repeat domain-containing protein 22</fullName>
    </submittedName>
</protein>
<dbReference type="EMBL" id="CAMXCT020000435">
    <property type="protein sequence ID" value="CAL1132144.1"/>
    <property type="molecule type" value="Genomic_DNA"/>
</dbReference>
<feature type="region of interest" description="Disordered" evidence="4">
    <location>
        <begin position="197"/>
        <end position="240"/>
    </location>
</feature>
<dbReference type="OrthoDB" id="407292at2759"/>
<dbReference type="InterPro" id="IPR002110">
    <property type="entry name" value="Ankyrin_rpt"/>
</dbReference>
<keyword evidence="1" id="KW-0677">Repeat</keyword>
<reference evidence="6" key="2">
    <citation type="submission" date="2024-04" db="EMBL/GenBank/DDBJ databases">
        <authorList>
            <person name="Chen Y."/>
            <person name="Shah S."/>
            <person name="Dougan E. K."/>
            <person name="Thang M."/>
            <person name="Chan C."/>
        </authorList>
    </citation>
    <scope>NUCLEOTIDE SEQUENCE [LARGE SCALE GENOMIC DNA]</scope>
</reference>
<dbReference type="AlphaFoldDB" id="A0A9P1FIV8"/>
<feature type="repeat" description="ANK" evidence="3">
    <location>
        <begin position="137"/>
        <end position="169"/>
    </location>
</feature>
<dbReference type="PROSITE" id="PS50088">
    <property type="entry name" value="ANK_REPEAT"/>
    <property type="match status" value="2"/>
</dbReference>
<reference evidence="5" key="1">
    <citation type="submission" date="2022-10" db="EMBL/GenBank/DDBJ databases">
        <authorList>
            <person name="Chen Y."/>
            <person name="Dougan E. K."/>
            <person name="Chan C."/>
            <person name="Rhodes N."/>
            <person name="Thang M."/>
        </authorList>
    </citation>
    <scope>NUCLEOTIDE SEQUENCE</scope>
</reference>
<comment type="caution">
    <text evidence="5">The sequence shown here is derived from an EMBL/GenBank/DDBJ whole genome shotgun (WGS) entry which is preliminary data.</text>
</comment>
<keyword evidence="8" id="KW-1185">Reference proteome</keyword>
<dbReference type="GO" id="GO:0004842">
    <property type="term" value="F:ubiquitin-protein transferase activity"/>
    <property type="evidence" value="ECO:0007669"/>
    <property type="project" value="TreeGrafter"/>
</dbReference>
<dbReference type="InterPro" id="IPR036770">
    <property type="entry name" value="Ankyrin_rpt-contain_sf"/>
</dbReference>
<evidence type="ECO:0000256" key="2">
    <source>
        <dbReference type="ARBA" id="ARBA00023043"/>
    </source>
</evidence>
<dbReference type="SUPFAM" id="SSF48403">
    <property type="entry name" value="Ankyrin repeat"/>
    <property type="match status" value="1"/>
</dbReference>
<dbReference type="Proteomes" id="UP001152797">
    <property type="component" value="Unassembled WGS sequence"/>
</dbReference>
<evidence type="ECO:0000313" key="7">
    <source>
        <dbReference type="EMBL" id="CAL4766081.1"/>
    </source>
</evidence>
<dbReference type="PANTHER" id="PTHR24171:SF8">
    <property type="entry name" value="BRCA1-ASSOCIATED RING DOMAIN PROTEIN 1"/>
    <property type="match status" value="1"/>
</dbReference>
<feature type="compositionally biased region" description="Basic and acidic residues" evidence="4">
    <location>
        <begin position="202"/>
        <end position="213"/>
    </location>
</feature>
<dbReference type="PANTHER" id="PTHR24171">
    <property type="entry name" value="ANKYRIN REPEAT DOMAIN-CONTAINING PROTEIN 39-RELATED"/>
    <property type="match status" value="1"/>
</dbReference>
<name>A0A9P1FIV8_9DINO</name>
<dbReference type="EMBL" id="CAMXCT030000435">
    <property type="protein sequence ID" value="CAL4766081.1"/>
    <property type="molecule type" value="Genomic_DNA"/>
</dbReference>
<gene>
    <name evidence="5" type="ORF">C1SCF055_LOCUS6772</name>
</gene>
<dbReference type="GO" id="GO:0085020">
    <property type="term" value="P:protein K6-linked ubiquitination"/>
    <property type="evidence" value="ECO:0007669"/>
    <property type="project" value="TreeGrafter"/>
</dbReference>
<dbReference type="SMART" id="SM00248">
    <property type="entry name" value="ANK"/>
    <property type="match status" value="3"/>
</dbReference>
<dbReference type="PROSITE" id="PS50297">
    <property type="entry name" value="ANK_REP_REGION"/>
    <property type="match status" value="1"/>
</dbReference>
<feature type="repeat" description="ANK" evidence="3">
    <location>
        <begin position="170"/>
        <end position="202"/>
    </location>
</feature>
<proteinExistence type="predicted"/>
<dbReference type="Gene3D" id="1.25.40.20">
    <property type="entry name" value="Ankyrin repeat-containing domain"/>
    <property type="match status" value="1"/>
</dbReference>
<dbReference type="Pfam" id="PF12796">
    <property type="entry name" value="Ank_2"/>
    <property type="match status" value="1"/>
</dbReference>
<evidence type="ECO:0000313" key="5">
    <source>
        <dbReference type="EMBL" id="CAI3978769.1"/>
    </source>
</evidence>
<organism evidence="5">
    <name type="scientific">Cladocopium goreaui</name>
    <dbReference type="NCBI Taxonomy" id="2562237"/>
    <lineage>
        <taxon>Eukaryota</taxon>
        <taxon>Sar</taxon>
        <taxon>Alveolata</taxon>
        <taxon>Dinophyceae</taxon>
        <taxon>Suessiales</taxon>
        <taxon>Symbiodiniaceae</taxon>
        <taxon>Cladocopium</taxon>
    </lineage>
</organism>
<sequence length="240" mass="26613">MVATVSDPENSQHSEREIEIRNLSGEVLCTLWSKALTPEDLKVDVHSATDIPPSFFEFALMDNDAATIILKTDCPWDMVLDLAGRDLEGETSRLTTKILQLCQHQDVALEKHMIEAIQNGDEKMVEVFLENGFSPNHPVLPLHVCAKVGSIETMRALLQARAEVNVQNSDGDTPLHFACQRRDATFAELLLNQGADPWQRNDLGERPDVHFEGFETDDSDREEPTAPSETSSVCSLGSSP</sequence>
<keyword evidence="2 3" id="KW-0040">ANK repeat</keyword>
<accession>A0A9P1FIV8</accession>
<feature type="compositionally biased region" description="Polar residues" evidence="4">
    <location>
        <begin position="227"/>
        <end position="240"/>
    </location>
</feature>
<dbReference type="EMBL" id="CAMXCT010000435">
    <property type="protein sequence ID" value="CAI3978769.1"/>
    <property type="molecule type" value="Genomic_DNA"/>
</dbReference>
<evidence type="ECO:0000256" key="3">
    <source>
        <dbReference type="PROSITE-ProRule" id="PRU00023"/>
    </source>
</evidence>
<evidence type="ECO:0000313" key="6">
    <source>
        <dbReference type="EMBL" id="CAL1132144.1"/>
    </source>
</evidence>
<evidence type="ECO:0000313" key="8">
    <source>
        <dbReference type="Proteomes" id="UP001152797"/>
    </source>
</evidence>
<evidence type="ECO:0000256" key="4">
    <source>
        <dbReference type="SAM" id="MobiDB-lite"/>
    </source>
</evidence>